<dbReference type="KEGG" id="btab:109030269"/>
<name>A0A9P0AM87_BEMTA</name>
<dbReference type="Proteomes" id="UP001152759">
    <property type="component" value="Chromosome 8"/>
</dbReference>
<sequence length="320" mass="36518">MASVCCFVKPSLIGVPLKHYLSCDVRQKCIFKVNPGVSIFSRNTCSSVPKKLHDFLTYNRSLNCIRGSIAQPKSFVTPLFSSSYSDSNFQHPQKSSPFHNFSRNYSTSDRSNGIPPLLELSDLPVIHLPNPFKTIRNWFLSTFVIQMHLDKEFDALEFSKFATKAVQIVCARLSQSNYSSLEGLLTDKLLARIQAKLETLSTVQKSQLFFDLEDVIFQFMYEIGIIFDEDTKEEISGEPKRFVEITLCYQISKDNEMLQNASAGPFPGPIDVKKASENIHLLNCRFIREYTKGVEDQWTINGFNYIKVADLMREVEQGKM</sequence>
<proteinExistence type="predicted"/>
<evidence type="ECO:0008006" key="3">
    <source>
        <dbReference type="Google" id="ProtNLM"/>
    </source>
</evidence>
<dbReference type="GO" id="GO:0043022">
    <property type="term" value="F:ribosome binding"/>
    <property type="evidence" value="ECO:0007669"/>
    <property type="project" value="TreeGrafter"/>
</dbReference>
<dbReference type="GO" id="GO:0032979">
    <property type="term" value="P:protein insertion into mitochondrial inner membrane from matrix"/>
    <property type="evidence" value="ECO:0007669"/>
    <property type="project" value="TreeGrafter"/>
</dbReference>
<reference evidence="1" key="1">
    <citation type="submission" date="2021-12" db="EMBL/GenBank/DDBJ databases">
        <authorList>
            <person name="King R."/>
        </authorList>
    </citation>
    <scope>NUCLEOTIDE SEQUENCE</scope>
</reference>
<dbReference type="GO" id="GO:0005743">
    <property type="term" value="C:mitochondrial inner membrane"/>
    <property type="evidence" value="ECO:0007669"/>
    <property type="project" value="TreeGrafter"/>
</dbReference>
<dbReference type="EMBL" id="OU963869">
    <property type="protein sequence ID" value="CAH0394823.1"/>
    <property type="molecule type" value="Genomic_DNA"/>
</dbReference>
<dbReference type="AlphaFoldDB" id="A0A9P0AM87"/>
<gene>
    <name evidence="1" type="ORF">BEMITA_LOCUS13078</name>
</gene>
<dbReference type="PANTHER" id="PTHR13333">
    <property type="entry name" value="M-AAA PROTEASE-INTERACTING PROTEIN 1, MITOCHONDRIAL"/>
    <property type="match status" value="1"/>
</dbReference>
<protein>
    <recommendedName>
        <fullName evidence="3">Tim44-like domain-containing protein</fullName>
    </recommendedName>
</protein>
<accession>A0A9P0AM87</accession>
<organism evidence="1 2">
    <name type="scientific">Bemisia tabaci</name>
    <name type="common">Sweetpotato whitefly</name>
    <name type="synonym">Aleurodes tabaci</name>
    <dbReference type="NCBI Taxonomy" id="7038"/>
    <lineage>
        <taxon>Eukaryota</taxon>
        <taxon>Metazoa</taxon>
        <taxon>Ecdysozoa</taxon>
        <taxon>Arthropoda</taxon>
        <taxon>Hexapoda</taxon>
        <taxon>Insecta</taxon>
        <taxon>Pterygota</taxon>
        <taxon>Neoptera</taxon>
        <taxon>Paraneoptera</taxon>
        <taxon>Hemiptera</taxon>
        <taxon>Sternorrhyncha</taxon>
        <taxon>Aleyrodoidea</taxon>
        <taxon>Aleyrodidae</taxon>
        <taxon>Aleyrodinae</taxon>
        <taxon>Bemisia</taxon>
    </lineage>
</organism>
<evidence type="ECO:0000313" key="1">
    <source>
        <dbReference type="EMBL" id="CAH0394823.1"/>
    </source>
</evidence>
<evidence type="ECO:0000313" key="2">
    <source>
        <dbReference type="Proteomes" id="UP001152759"/>
    </source>
</evidence>
<keyword evidence="2" id="KW-1185">Reference proteome</keyword>
<dbReference type="PANTHER" id="PTHR13333:SF5">
    <property type="entry name" value="M-AAA PROTEASE-INTERACTING PROTEIN 1, MITOCHONDRIAL"/>
    <property type="match status" value="1"/>
</dbReference>